<dbReference type="InterPro" id="IPR008136">
    <property type="entry name" value="CinA_C"/>
</dbReference>
<dbReference type="AlphaFoldDB" id="A0A5C1Y7P4"/>
<dbReference type="EMBL" id="CP043504">
    <property type="protein sequence ID" value="QEO09861.1"/>
    <property type="molecule type" value="Genomic_DNA"/>
</dbReference>
<keyword evidence="3" id="KW-1185">Reference proteome</keyword>
<dbReference type="InterPro" id="IPR036653">
    <property type="entry name" value="CinA-like_C"/>
</dbReference>
<reference evidence="2 3" key="1">
    <citation type="submission" date="2019-09" db="EMBL/GenBank/DDBJ databases">
        <title>Genome sequencing of strain KACC 19322.</title>
        <authorList>
            <person name="Heo J."/>
            <person name="Kim S.-J."/>
            <person name="Kim J.-S."/>
            <person name="Hong S.-B."/>
            <person name="Kwon S.-W."/>
        </authorList>
    </citation>
    <scope>NUCLEOTIDE SEQUENCE [LARGE SCALE GENOMIC DNA]</scope>
    <source>
        <strain evidence="2 3">KACC 19322</strain>
    </source>
</reference>
<dbReference type="SUPFAM" id="SSF142433">
    <property type="entry name" value="CinA-like"/>
    <property type="match status" value="1"/>
</dbReference>
<accession>A0A5C1Y7P4</accession>
<dbReference type="NCBIfam" id="TIGR00199">
    <property type="entry name" value="PncC_domain"/>
    <property type="match status" value="1"/>
</dbReference>
<feature type="domain" description="CinA C-terminal" evidence="1">
    <location>
        <begin position="5"/>
        <end position="160"/>
    </location>
</feature>
<dbReference type="KEGG" id="lyk:FLP23_07495"/>
<dbReference type="Proteomes" id="UP000322159">
    <property type="component" value="Chromosome"/>
</dbReference>
<proteinExistence type="predicted"/>
<evidence type="ECO:0000313" key="2">
    <source>
        <dbReference type="EMBL" id="QEO09861.1"/>
    </source>
</evidence>
<name>A0A5C1Y7P4_9MICO</name>
<dbReference type="OrthoDB" id="1253990at2"/>
<protein>
    <submittedName>
        <fullName evidence="2">CinA family protein</fullName>
    </submittedName>
</protein>
<evidence type="ECO:0000259" key="1">
    <source>
        <dbReference type="Pfam" id="PF02464"/>
    </source>
</evidence>
<evidence type="ECO:0000313" key="3">
    <source>
        <dbReference type="Proteomes" id="UP000322159"/>
    </source>
</evidence>
<dbReference type="Gene3D" id="3.90.950.20">
    <property type="entry name" value="CinA-like"/>
    <property type="match status" value="1"/>
</dbReference>
<sequence>MSARPLATRIVAELARRGERVAVAESLTGGMLTAALVDVPGASVVVSGGVVAYATELKGVLLHVDEALLAERGAVDAEVARQMARGVREQLALEGRPADYGLATTGVAGPDPQDGHPPGTVWVALATADDAQASGLLIVGDRPAVREASVEAALQLLAAQLGIVPSE</sequence>
<dbReference type="RefSeq" id="WP_149325279.1">
    <property type="nucleotide sequence ID" value="NZ_CP043504.1"/>
</dbReference>
<dbReference type="Pfam" id="PF02464">
    <property type="entry name" value="CinA"/>
    <property type="match status" value="1"/>
</dbReference>
<gene>
    <name evidence="2" type="ORF">FLP23_07495</name>
</gene>
<organism evidence="2 3">
    <name type="scientific">Protaetiibacter larvae</name>
    <dbReference type="NCBI Taxonomy" id="2592654"/>
    <lineage>
        <taxon>Bacteria</taxon>
        <taxon>Bacillati</taxon>
        <taxon>Actinomycetota</taxon>
        <taxon>Actinomycetes</taxon>
        <taxon>Micrococcales</taxon>
        <taxon>Microbacteriaceae</taxon>
        <taxon>Protaetiibacter</taxon>
    </lineage>
</organism>